<dbReference type="GO" id="GO:0005576">
    <property type="term" value="C:extracellular region"/>
    <property type="evidence" value="ECO:0007669"/>
    <property type="project" value="UniProtKB-SubCell"/>
</dbReference>
<dbReference type="Ensembl" id="ENSCMIT00000040687.1">
    <property type="protein sequence ID" value="ENSCMIP00000040115.1"/>
    <property type="gene ID" value="ENSCMIG00000016763.1"/>
</dbReference>
<comment type="similarity">
    <text evidence="4">Belongs to the glycosyltransferase 18 family.</text>
</comment>
<dbReference type="GeneTree" id="ENSGT00940000153470"/>
<dbReference type="GO" id="GO:0000139">
    <property type="term" value="C:Golgi membrane"/>
    <property type="evidence" value="ECO:0007669"/>
    <property type="project" value="UniProtKB-SubCell"/>
</dbReference>
<sequence>FVLFTGKESSQKLSVLLIIFGFVWGLMLLRYTIQYPRHENSVKLREQILELSKRYVRVLAEENQNMIDGASMAADLKKTIAVLLDDILQRLGKLENKVDDIATIGSTNSTNSTSGNVVQAPPSKQGNVPDLCGLTSIDGFPHCEEKIMWMKEMWQSESCYANYGVNGSTCSFIVYLSEVENFCPMHPVRIRQIADDTALKPKVQILASLEGLIELLSSREELLWIKQRIQRMEGKWITALTSLVKKQNLEHQPKKKILLHLGLLTKESGFKIAENAFKGGPLGELVQWSDLIASVYLLGHSMTLSTSVMELKSHLSTLTGNTAGCPIRGEKLLDLIYIDIVGLKQLNSILGASFTHYRCVLRVLDSFGTEPEFNHAQYAKKKNHGSPWGKLNLIPKQFYNMFPHTPDNSFLGFVVEQHFNSDNITQLRKNQRTNKALVYGKLAEYWEDKTSYLDIVRKKAEVHGTFHNEHRVQIPDYVVNHGILNGLNLQLLLSKSKVFVGLGFPYEGPAPLEAIANGCIFLNPKFRPPKNRQNTDFFKKKPTFRELSSQHPYAEIYIGKPHVWTVDIENPSEVEAALDQIMELQVEPYLPYEFTNEGMLERLNWFIAKQDFCRQREIWPPLTALRTKTAKPHQSCVEVCQESQLICEPAFFYHLNKQAELERYGIHCKTLERHSDLYAPSYDPANQKCVLQSDYLLFSCAGSHENYNRICPCRDYVKGQVALCQHCLEK</sequence>
<evidence type="ECO:0000256" key="3">
    <source>
        <dbReference type="ARBA" id="ARBA00004922"/>
    </source>
</evidence>
<evidence type="ECO:0000256" key="8">
    <source>
        <dbReference type="ARBA" id="ARBA00022679"/>
    </source>
</evidence>
<evidence type="ECO:0000256" key="11">
    <source>
        <dbReference type="ARBA" id="ARBA00022989"/>
    </source>
</evidence>
<reference evidence="20" key="3">
    <citation type="journal article" date="2014" name="Nature">
        <title>Elephant shark genome provides unique insights into gnathostome evolution.</title>
        <authorList>
            <consortium name="International Elephant Shark Genome Sequencing Consortium"/>
            <person name="Venkatesh B."/>
            <person name="Lee A.P."/>
            <person name="Ravi V."/>
            <person name="Maurya A.K."/>
            <person name="Lian M.M."/>
            <person name="Swann J.B."/>
            <person name="Ohta Y."/>
            <person name="Flajnik M.F."/>
            <person name="Sutoh Y."/>
            <person name="Kasahara M."/>
            <person name="Hoon S."/>
            <person name="Gangu V."/>
            <person name="Roy S.W."/>
            <person name="Irimia M."/>
            <person name="Korzh V."/>
            <person name="Kondrychyn I."/>
            <person name="Lim Z.W."/>
            <person name="Tay B.H."/>
            <person name="Tohari S."/>
            <person name="Kong K.W."/>
            <person name="Ho S."/>
            <person name="Lorente-Galdos B."/>
            <person name="Quilez J."/>
            <person name="Marques-Bonet T."/>
            <person name="Raney B.J."/>
            <person name="Ingham P.W."/>
            <person name="Tay A."/>
            <person name="Hillier L.W."/>
            <person name="Minx P."/>
            <person name="Boehm T."/>
            <person name="Wilson R.K."/>
            <person name="Brenner S."/>
            <person name="Warren W.C."/>
        </authorList>
    </citation>
    <scope>NUCLEOTIDE SEQUENCE [LARGE SCALE GENOMIC DNA]</scope>
</reference>
<dbReference type="PANTHER" id="PTHR15075">
    <property type="entry name" value="ALPHA-MANNOSIDE BETA-1,6-N-ACETYLGLUCOSAMINYLTRANSFERASE"/>
    <property type="match status" value="1"/>
</dbReference>
<evidence type="ECO:0000313" key="19">
    <source>
        <dbReference type="Ensembl" id="ENSCMIP00000040115.1"/>
    </source>
</evidence>
<accession>A0A4W3K722</accession>
<dbReference type="InterPro" id="IPR052105">
    <property type="entry name" value="MGAT5_Glycosyltransferase"/>
</dbReference>
<name>A0A4W3K722_CALMI</name>
<evidence type="ECO:0000256" key="1">
    <source>
        <dbReference type="ARBA" id="ARBA00004323"/>
    </source>
</evidence>
<keyword evidence="14" id="KW-0325">Glycoprotein</keyword>
<evidence type="ECO:0000256" key="2">
    <source>
        <dbReference type="ARBA" id="ARBA00004613"/>
    </source>
</evidence>
<evidence type="ECO:0000256" key="14">
    <source>
        <dbReference type="ARBA" id="ARBA00023180"/>
    </source>
</evidence>
<evidence type="ECO:0000256" key="6">
    <source>
        <dbReference type="ARBA" id="ARBA00022525"/>
    </source>
</evidence>
<reference evidence="19" key="4">
    <citation type="submission" date="2025-08" db="UniProtKB">
        <authorList>
            <consortium name="Ensembl"/>
        </authorList>
    </citation>
    <scope>IDENTIFICATION</scope>
</reference>
<keyword evidence="11 16" id="KW-1133">Transmembrane helix</keyword>
<keyword evidence="6" id="KW-0964">Secreted</keyword>
<dbReference type="Pfam" id="PF15024">
    <property type="entry name" value="Glyco_transf_18"/>
    <property type="match status" value="1"/>
</dbReference>
<reference evidence="19" key="5">
    <citation type="submission" date="2025-09" db="UniProtKB">
        <authorList>
            <consortium name="Ensembl"/>
        </authorList>
    </citation>
    <scope>IDENTIFICATION</scope>
</reference>
<dbReference type="Proteomes" id="UP000314986">
    <property type="component" value="Unassembled WGS sequence"/>
</dbReference>
<comment type="subcellular location">
    <subcellularLocation>
        <location evidence="1">Golgi apparatus membrane</location>
        <topology evidence="1">Single-pass type II membrane protein</topology>
    </subcellularLocation>
    <subcellularLocation>
        <location evidence="2">Secreted</location>
    </subcellularLocation>
</comment>
<keyword evidence="20" id="KW-1185">Reference proteome</keyword>
<keyword evidence="8" id="KW-0808">Transferase</keyword>
<dbReference type="InterPro" id="IPR026116">
    <property type="entry name" value="GT18_cat"/>
</dbReference>
<evidence type="ECO:0000256" key="15">
    <source>
        <dbReference type="ARBA" id="ARBA00048243"/>
    </source>
</evidence>
<evidence type="ECO:0000256" key="16">
    <source>
        <dbReference type="SAM" id="Phobius"/>
    </source>
</evidence>
<dbReference type="OMA" id="IGHHLEV"/>
<evidence type="ECO:0000256" key="12">
    <source>
        <dbReference type="ARBA" id="ARBA00023034"/>
    </source>
</evidence>
<feature type="domain" description="MGT5A-like N-terminal" evidence="18">
    <location>
        <begin position="4"/>
        <end position="130"/>
    </location>
</feature>
<evidence type="ECO:0000256" key="4">
    <source>
        <dbReference type="ARBA" id="ARBA00007477"/>
    </source>
</evidence>
<evidence type="ECO:0000256" key="13">
    <source>
        <dbReference type="ARBA" id="ARBA00023136"/>
    </source>
</evidence>
<organism evidence="19 20">
    <name type="scientific">Callorhinchus milii</name>
    <name type="common">Ghost shark</name>
    <dbReference type="NCBI Taxonomy" id="7868"/>
    <lineage>
        <taxon>Eukaryota</taxon>
        <taxon>Metazoa</taxon>
        <taxon>Chordata</taxon>
        <taxon>Craniata</taxon>
        <taxon>Vertebrata</taxon>
        <taxon>Chondrichthyes</taxon>
        <taxon>Holocephali</taxon>
        <taxon>Chimaeriformes</taxon>
        <taxon>Callorhinchidae</taxon>
        <taxon>Callorhinchus</taxon>
    </lineage>
</organism>
<dbReference type="UniPathway" id="UPA00378"/>
<feature type="transmembrane region" description="Helical" evidence="16">
    <location>
        <begin position="13"/>
        <end position="33"/>
    </location>
</feature>
<evidence type="ECO:0000256" key="10">
    <source>
        <dbReference type="ARBA" id="ARBA00022968"/>
    </source>
</evidence>
<protein>
    <recommendedName>
        <fullName evidence="5">alpha-1,6-mannosyl-glycoprotein 6-beta-N-acetylglucosaminyltransferase</fullName>
        <ecNumber evidence="5">2.4.1.155</ecNumber>
    </recommendedName>
</protein>
<evidence type="ECO:0000256" key="9">
    <source>
        <dbReference type="ARBA" id="ARBA00022692"/>
    </source>
</evidence>
<dbReference type="STRING" id="7868.ENSCMIP00000040115"/>
<comment type="catalytic activity">
    <reaction evidence="15">
        <text>N(4)-{beta-D-GlcNAc-(1-&gt;2)-[beta-D-GlcNAc-(1-&gt;4)]-alpha-D-Man-(1-&gt;3)-[beta-D-GlcNAc-(1-&gt;2)-alpha-D-Man-(1-&gt;6)]-beta-D-Man-(1-&gt;4)-beta-D-GlcNAc-(1-&gt;4)-beta-D-GlcNAc}-L-asparaginyl-[protein] + UDP-N-acetyl-alpha-D-glucosamine = N(4)-{beta-D-GlcNAc-(1-&gt;2)-[beta-D-GlcNAc-(1-&gt;4)]-alpha-D-Man-(1-&gt;3)-[beta-D-GlcNAc-(1-&gt;2)-[beta-D-GlcNAc-(1-&gt;6)]-alpha-D-Man-(1-&gt;6)]-beta-D-Man-(1-&gt;4)-beta-D-GlcNAc-(1-&gt;4)-beta-D-GlcNAc}-L-asparaginyl-[protein] + UDP + H(+)</text>
        <dbReference type="Rhea" id="RHEA:16921"/>
        <dbReference type="Rhea" id="RHEA-COMP:14374"/>
        <dbReference type="Rhea" id="RHEA-COMP:14377"/>
        <dbReference type="ChEBI" id="CHEBI:15378"/>
        <dbReference type="ChEBI" id="CHEBI:57705"/>
        <dbReference type="ChEBI" id="CHEBI:58223"/>
        <dbReference type="ChEBI" id="CHEBI:139507"/>
        <dbReference type="ChEBI" id="CHEBI:139510"/>
        <dbReference type="EC" id="2.4.1.155"/>
    </reaction>
</comment>
<keyword evidence="7" id="KW-0328">Glycosyltransferase</keyword>
<evidence type="ECO:0000256" key="5">
    <source>
        <dbReference type="ARBA" id="ARBA00012671"/>
    </source>
</evidence>
<dbReference type="InParanoid" id="A0A4W3K722"/>
<evidence type="ECO:0000313" key="20">
    <source>
        <dbReference type="Proteomes" id="UP000314986"/>
    </source>
</evidence>
<dbReference type="InterPro" id="IPR027833">
    <property type="entry name" value="MGT5A-like_N"/>
</dbReference>
<dbReference type="GO" id="GO:0006487">
    <property type="term" value="P:protein N-linked glycosylation"/>
    <property type="evidence" value="ECO:0007669"/>
    <property type="project" value="TreeGrafter"/>
</dbReference>
<reference evidence="20" key="2">
    <citation type="journal article" date="2007" name="PLoS Biol.">
        <title>Survey sequencing and comparative analysis of the elephant shark (Callorhinchus milii) genome.</title>
        <authorList>
            <person name="Venkatesh B."/>
            <person name="Kirkness E.F."/>
            <person name="Loh Y.H."/>
            <person name="Halpern A.L."/>
            <person name="Lee A.P."/>
            <person name="Johnson J."/>
            <person name="Dandona N."/>
            <person name="Viswanathan L.D."/>
            <person name="Tay A."/>
            <person name="Venter J.C."/>
            <person name="Strausberg R.L."/>
            <person name="Brenner S."/>
        </authorList>
    </citation>
    <scope>NUCLEOTIDE SEQUENCE [LARGE SCALE GENOMIC DNA]</scope>
</reference>
<dbReference type="GO" id="GO:0030144">
    <property type="term" value="F:alpha-1,6-mannosylglycoprotein 6-beta-N-acetylglucosaminyltransferase activity"/>
    <property type="evidence" value="ECO:0007669"/>
    <property type="project" value="UniProtKB-EC"/>
</dbReference>
<keyword evidence="9 16" id="KW-0812">Transmembrane</keyword>
<dbReference type="EC" id="2.4.1.155" evidence="5"/>
<feature type="domain" description="Glycosyltransferase family 18 catalytic" evidence="17">
    <location>
        <begin position="159"/>
        <end position="713"/>
    </location>
</feature>
<proteinExistence type="inferred from homology"/>
<dbReference type="Pfam" id="PF15027">
    <property type="entry name" value="MGT5A_N"/>
    <property type="match status" value="1"/>
</dbReference>
<reference evidence="20" key="1">
    <citation type="journal article" date="2006" name="Science">
        <title>Ancient noncoding elements conserved in the human genome.</title>
        <authorList>
            <person name="Venkatesh B."/>
            <person name="Kirkness E.F."/>
            <person name="Loh Y.H."/>
            <person name="Halpern A.L."/>
            <person name="Lee A.P."/>
            <person name="Johnson J."/>
            <person name="Dandona N."/>
            <person name="Viswanathan L.D."/>
            <person name="Tay A."/>
            <person name="Venter J.C."/>
            <person name="Strausberg R.L."/>
            <person name="Brenner S."/>
        </authorList>
    </citation>
    <scope>NUCLEOTIDE SEQUENCE [LARGE SCALE GENOMIC DNA]</scope>
</reference>
<evidence type="ECO:0000259" key="18">
    <source>
        <dbReference type="Pfam" id="PF15027"/>
    </source>
</evidence>
<keyword evidence="13 16" id="KW-0472">Membrane</keyword>
<keyword evidence="10" id="KW-0735">Signal-anchor</keyword>
<evidence type="ECO:0000259" key="17">
    <source>
        <dbReference type="Pfam" id="PF15024"/>
    </source>
</evidence>
<dbReference type="AlphaFoldDB" id="A0A4W3K722"/>
<comment type="pathway">
    <text evidence="3">Protein modification; protein glycosylation.</text>
</comment>
<keyword evidence="12" id="KW-0333">Golgi apparatus</keyword>
<dbReference type="PANTHER" id="PTHR15075:SF5">
    <property type="entry name" value="ALPHA-1,6-MANNOSYLGLYCOPROTEIN 6-BETA-N-ACETYLGLUCOSAMINYLTRANSFERASE A"/>
    <property type="match status" value="1"/>
</dbReference>
<evidence type="ECO:0000256" key="7">
    <source>
        <dbReference type="ARBA" id="ARBA00022676"/>
    </source>
</evidence>